<dbReference type="InterPro" id="IPR036249">
    <property type="entry name" value="Thioredoxin-like_sf"/>
</dbReference>
<name>A0AAD4NCR1_9BILA</name>
<evidence type="ECO:0000313" key="1">
    <source>
        <dbReference type="EMBL" id="KAI1720375.1"/>
    </source>
</evidence>
<comment type="caution">
    <text evidence="1">The sequence shown here is derived from an EMBL/GenBank/DDBJ whole genome shotgun (WGS) entry which is preliminary data.</text>
</comment>
<evidence type="ECO:0000313" key="2">
    <source>
        <dbReference type="Proteomes" id="UP001201812"/>
    </source>
</evidence>
<organism evidence="1 2">
    <name type="scientific">Ditylenchus destructor</name>
    <dbReference type="NCBI Taxonomy" id="166010"/>
    <lineage>
        <taxon>Eukaryota</taxon>
        <taxon>Metazoa</taxon>
        <taxon>Ecdysozoa</taxon>
        <taxon>Nematoda</taxon>
        <taxon>Chromadorea</taxon>
        <taxon>Rhabditida</taxon>
        <taxon>Tylenchina</taxon>
        <taxon>Tylenchomorpha</taxon>
        <taxon>Sphaerularioidea</taxon>
        <taxon>Anguinidae</taxon>
        <taxon>Anguininae</taxon>
        <taxon>Ditylenchus</taxon>
    </lineage>
</organism>
<reference evidence="1" key="1">
    <citation type="submission" date="2022-01" db="EMBL/GenBank/DDBJ databases">
        <title>Genome Sequence Resource for Two Populations of Ditylenchus destructor, the Migratory Endoparasitic Phytonematode.</title>
        <authorList>
            <person name="Zhang H."/>
            <person name="Lin R."/>
            <person name="Xie B."/>
        </authorList>
    </citation>
    <scope>NUCLEOTIDE SEQUENCE</scope>
    <source>
        <strain evidence="1">BazhouSP</strain>
    </source>
</reference>
<protein>
    <submittedName>
        <fullName evidence="1">19.4 kDa protein T09A5.5 in chromosome III</fullName>
    </submittedName>
</protein>
<dbReference type="EMBL" id="JAKKPZ010000006">
    <property type="protein sequence ID" value="KAI1720375.1"/>
    <property type="molecule type" value="Genomic_DNA"/>
</dbReference>
<sequence>MNGLALLRKFKVPQNGWTAETIRFPAHFKELRLSWTANALSSQGMEKFVDEHLPIIRENNPQIKYRLDRTFVDCDPFLFCLFNWERKRKYRCTWFHESKILALVQEMSIGGDFIKGKNRRVAVRLPRGQELWDIESKGHDVFKVYSKWKGDPPSPSDITSKQHPHYIDRPVIKGSKKKTFQFQED</sequence>
<gene>
    <name evidence="1" type="ORF">DdX_05763</name>
</gene>
<dbReference type="Proteomes" id="UP001201812">
    <property type="component" value="Unassembled WGS sequence"/>
</dbReference>
<proteinExistence type="predicted"/>
<dbReference type="Gene3D" id="3.40.30.10">
    <property type="entry name" value="Glutaredoxin"/>
    <property type="match status" value="1"/>
</dbReference>
<accession>A0AAD4NCR1</accession>
<dbReference type="AlphaFoldDB" id="A0AAD4NCR1"/>
<keyword evidence="2" id="KW-1185">Reference proteome</keyword>
<dbReference type="SUPFAM" id="SSF52833">
    <property type="entry name" value="Thioredoxin-like"/>
    <property type="match status" value="1"/>
</dbReference>